<feature type="chain" id="PRO_5022154102" description="DUF2796 domain-containing protein" evidence="2">
    <location>
        <begin position="22"/>
        <end position="158"/>
    </location>
</feature>
<name>A0A517PRL6_9PLAN</name>
<reference evidence="3 4" key="1">
    <citation type="submission" date="2019-02" db="EMBL/GenBank/DDBJ databases">
        <title>Deep-cultivation of Planctomycetes and their phenomic and genomic characterization uncovers novel biology.</title>
        <authorList>
            <person name="Wiegand S."/>
            <person name="Jogler M."/>
            <person name="Boedeker C."/>
            <person name="Pinto D."/>
            <person name="Vollmers J."/>
            <person name="Rivas-Marin E."/>
            <person name="Kohn T."/>
            <person name="Peeters S.H."/>
            <person name="Heuer A."/>
            <person name="Rast P."/>
            <person name="Oberbeckmann S."/>
            <person name="Bunk B."/>
            <person name="Jeske O."/>
            <person name="Meyerdierks A."/>
            <person name="Storesund J.E."/>
            <person name="Kallscheuer N."/>
            <person name="Luecker S."/>
            <person name="Lage O.M."/>
            <person name="Pohl T."/>
            <person name="Merkel B.J."/>
            <person name="Hornburger P."/>
            <person name="Mueller R.-W."/>
            <person name="Bruemmer F."/>
            <person name="Labrenz M."/>
            <person name="Spormann A.M."/>
            <person name="Op den Camp H."/>
            <person name="Overmann J."/>
            <person name="Amann R."/>
            <person name="Jetten M.S.M."/>
            <person name="Mascher T."/>
            <person name="Medema M.H."/>
            <person name="Devos D.P."/>
            <person name="Kaster A.-K."/>
            <person name="Ovreas L."/>
            <person name="Rohde M."/>
            <person name="Galperin M.Y."/>
            <person name="Jogler C."/>
        </authorList>
    </citation>
    <scope>NUCLEOTIDE SEQUENCE [LARGE SCALE GENOMIC DNA]</scope>
    <source>
        <strain evidence="3 4">HG66A1</strain>
    </source>
</reference>
<evidence type="ECO:0008006" key="5">
    <source>
        <dbReference type="Google" id="ProtNLM"/>
    </source>
</evidence>
<evidence type="ECO:0000256" key="2">
    <source>
        <dbReference type="SAM" id="SignalP"/>
    </source>
</evidence>
<keyword evidence="2" id="KW-0732">Signal</keyword>
<accession>A0A517PRL6</accession>
<sequence length="158" mass="17827" precursor="true">MNRRICSLILMPWMLLTQSVAFGHSHGSNLPAGHDLRAHIHLNKSSIDDSHGHVHHYEADKHSHQDDHHKSSENQGFPQFTSSSDHDSSAIYLNSIDVISGTRSTLKTEIKVLFQWDIIGCNSSFEFPQLTETERSVFDCAPPDSSSPLFVRHHAYLI</sequence>
<feature type="compositionally biased region" description="Basic and acidic residues" evidence="1">
    <location>
        <begin position="59"/>
        <end position="72"/>
    </location>
</feature>
<dbReference type="EMBL" id="CP036266">
    <property type="protein sequence ID" value="QDT22018.1"/>
    <property type="molecule type" value="Genomic_DNA"/>
</dbReference>
<proteinExistence type="predicted"/>
<evidence type="ECO:0000313" key="3">
    <source>
        <dbReference type="EMBL" id="QDT22018.1"/>
    </source>
</evidence>
<keyword evidence="4" id="KW-1185">Reference proteome</keyword>
<dbReference type="AlphaFoldDB" id="A0A517PRL6"/>
<feature type="compositionally biased region" description="Polar residues" evidence="1">
    <location>
        <begin position="73"/>
        <end position="83"/>
    </location>
</feature>
<gene>
    <name evidence="3" type="ORF">HG66A1_38240</name>
</gene>
<dbReference type="Proteomes" id="UP000320421">
    <property type="component" value="Chromosome"/>
</dbReference>
<evidence type="ECO:0000256" key="1">
    <source>
        <dbReference type="SAM" id="MobiDB-lite"/>
    </source>
</evidence>
<protein>
    <recommendedName>
        <fullName evidence="5">DUF2796 domain-containing protein</fullName>
    </recommendedName>
</protein>
<evidence type="ECO:0000313" key="4">
    <source>
        <dbReference type="Proteomes" id="UP000320421"/>
    </source>
</evidence>
<feature type="signal peptide" evidence="2">
    <location>
        <begin position="1"/>
        <end position="21"/>
    </location>
</feature>
<organism evidence="3 4">
    <name type="scientific">Gimesia chilikensis</name>
    <dbReference type="NCBI Taxonomy" id="2605989"/>
    <lineage>
        <taxon>Bacteria</taxon>
        <taxon>Pseudomonadati</taxon>
        <taxon>Planctomycetota</taxon>
        <taxon>Planctomycetia</taxon>
        <taxon>Planctomycetales</taxon>
        <taxon>Planctomycetaceae</taxon>
        <taxon>Gimesia</taxon>
    </lineage>
</organism>
<feature type="region of interest" description="Disordered" evidence="1">
    <location>
        <begin position="59"/>
        <end position="85"/>
    </location>
</feature>